<protein>
    <submittedName>
        <fullName evidence="9">MFS transporter</fullName>
    </submittedName>
</protein>
<dbReference type="RefSeq" id="WP_348391299.1">
    <property type="nucleotide sequence ID" value="NZ_CP134145.1"/>
</dbReference>
<dbReference type="InterPro" id="IPR051788">
    <property type="entry name" value="MFS_Transporter"/>
</dbReference>
<reference evidence="10" key="1">
    <citation type="submission" date="2023-09" db="EMBL/GenBank/DDBJ databases">
        <authorList>
            <person name="Li S."/>
            <person name="Li X."/>
            <person name="Zhang C."/>
            <person name="Zhao Z."/>
        </authorList>
    </citation>
    <scope>NUCLEOTIDE SEQUENCE [LARGE SCALE GENOMIC DNA]</scope>
    <source>
        <strain evidence="10">SQ149</strain>
    </source>
</reference>
<keyword evidence="5 7" id="KW-1133">Transmembrane helix</keyword>
<dbReference type="PANTHER" id="PTHR23514">
    <property type="entry name" value="BYPASS OF STOP CODON PROTEIN 6"/>
    <property type="match status" value="1"/>
</dbReference>
<dbReference type="Proteomes" id="UP001258994">
    <property type="component" value="Chromosome"/>
</dbReference>
<dbReference type="SUPFAM" id="SSF103473">
    <property type="entry name" value="MFS general substrate transporter"/>
    <property type="match status" value="1"/>
</dbReference>
<evidence type="ECO:0000256" key="5">
    <source>
        <dbReference type="ARBA" id="ARBA00022989"/>
    </source>
</evidence>
<feature type="transmembrane region" description="Helical" evidence="7">
    <location>
        <begin position="72"/>
        <end position="90"/>
    </location>
</feature>
<feature type="transmembrane region" description="Helical" evidence="7">
    <location>
        <begin position="367"/>
        <end position="393"/>
    </location>
</feature>
<evidence type="ECO:0000256" key="7">
    <source>
        <dbReference type="SAM" id="Phobius"/>
    </source>
</evidence>
<evidence type="ECO:0000259" key="8">
    <source>
        <dbReference type="PROSITE" id="PS50850"/>
    </source>
</evidence>
<dbReference type="PANTHER" id="PTHR23514:SF3">
    <property type="entry name" value="BYPASS OF STOP CODON PROTEIN 6"/>
    <property type="match status" value="1"/>
</dbReference>
<evidence type="ECO:0000256" key="4">
    <source>
        <dbReference type="ARBA" id="ARBA00022692"/>
    </source>
</evidence>
<feature type="transmembrane region" description="Helical" evidence="7">
    <location>
        <begin position="135"/>
        <end position="154"/>
    </location>
</feature>
<proteinExistence type="inferred from homology"/>
<dbReference type="InterPro" id="IPR020846">
    <property type="entry name" value="MFS_dom"/>
</dbReference>
<feature type="transmembrane region" description="Helical" evidence="7">
    <location>
        <begin position="239"/>
        <end position="256"/>
    </location>
</feature>
<feature type="transmembrane region" description="Helical" evidence="7">
    <location>
        <begin position="200"/>
        <end position="219"/>
    </location>
</feature>
<comment type="subcellular location">
    <subcellularLocation>
        <location evidence="1">Endomembrane system</location>
        <topology evidence="1">Multi-pass membrane protein</topology>
    </subcellularLocation>
</comment>
<feature type="transmembrane region" description="Helical" evidence="7">
    <location>
        <begin position="327"/>
        <end position="347"/>
    </location>
</feature>
<feature type="transmembrane region" description="Helical" evidence="7">
    <location>
        <begin position="160"/>
        <end position="179"/>
    </location>
</feature>
<keyword evidence="6 7" id="KW-0472">Membrane</keyword>
<evidence type="ECO:0000313" key="10">
    <source>
        <dbReference type="Proteomes" id="UP001258994"/>
    </source>
</evidence>
<dbReference type="EMBL" id="CP134145">
    <property type="protein sequence ID" value="WNC72180.1"/>
    <property type="molecule type" value="Genomic_DNA"/>
</dbReference>
<dbReference type="Pfam" id="PF07690">
    <property type="entry name" value="MFS_1"/>
    <property type="match status" value="1"/>
</dbReference>
<comment type="similarity">
    <text evidence="2">Belongs to the major facilitator superfamily.</text>
</comment>
<feature type="transmembrane region" description="Helical" evidence="7">
    <location>
        <begin position="96"/>
        <end position="115"/>
    </location>
</feature>
<organism evidence="9 10">
    <name type="scientific">Thalassotalea psychrophila</name>
    <dbReference type="NCBI Taxonomy" id="3065647"/>
    <lineage>
        <taxon>Bacteria</taxon>
        <taxon>Pseudomonadati</taxon>
        <taxon>Pseudomonadota</taxon>
        <taxon>Gammaproteobacteria</taxon>
        <taxon>Alteromonadales</taxon>
        <taxon>Colwelliaceae</taxon>
        <taxon>Thalassotalea</taxon>
    </lineage>
</organism>
<evidence type="ECO:0000313" key="9">
    <source>
        <dbReference type="EMBL" id="WNC72180.1"/>
    </source>
</evidence>
<evidence type="ECO:0000256" key="3">
    <source>
        <dbReference type="ARBA" id="ARBA00022448"/>
    </source>
</evidence>
<dbReference type="InterPro" id="IPR011701">
    <property type="entry name" value="MFS"/>
</dbReference>
<name>A0ABY9TTT7_9GAMM</name>
<accession>A0ABY9TTT7</accession>
<keyword evidence="10" id="KW-1185">Reference proteome</keyword>
<feature type="transmembrane region" description="Helical" evidence="7">
    <location>
        <begin position="48"/>
        <end position="65"/>
    </location>
</feature>
<evidence type="ECO:0000256" key="6">
    <source>
        <dbReference type="ARBA" id="ARBA00023136"/>
    </source>
</evidence>
<sequence>MTTNNRLFYGSCFALITTALSFSIRAGILTQLGTELSLSASQLGFINSMWFLGFPISMVVGGLIYHKVGGKVIMQFALFAHAFGILLTIYSGSYEGLLISTLLIGLGNGCTEAACNPMIADTYSGDEMSSKMNRFHMWFPGGIVIGALISKFMTDAAMGWQSQIWVIMIPTVIYAWLFFGQSWPKAKEVKASNIGNNFSAMISPLFIFMFFCMALTAISEFGPQQWVGVILAKSGAHPMLILALVTGLMAVARYFGGSVVAKFDITGVLLGSAILTTIGVFLFSTQTGGMAYVAAIFFALGVAYFWPNMIGFIAKYIPASGALGMSVVGAVGMFSTSIFQPIIGSWIDSDKAAAKAQGLTGDELELFAGQATLGTMVIFPAILIIAFTVLFFWMKSKKTTVSVEATA</sequence>
<feature type="transmembrane region" description="Helical" evidence="7">
    <location>
        <begin position="289"/>
        <end position="306"/>
    </location>
</feature>
<evidence type="ECO:0000256" key="2">
    <source>
        <dbReference type="ARBA" id="ARBA00008335"/>
    </source>
</evidence>
<keyword evidence="3" id="KW-0813">Transport</keyword>
<feature type="transmembrane region" description="Helical" evidence="7">
    <location>
        <begin position="263"/>
        <end position="283"/>
    </location>
</feature>
<dbReference type="Gene3D" id="1.20.1250.20">
    <property type="entry name" value="MFS general substrate transporter like domains"/>
    <property type="match status" value="1"/>
</dbReference>
<dbReference type="PROSITE" id="PS50850">
    <property type="entry name" value="MFS"/>
    <property type="match status" value="1"/>
</dbReference>
<gene>
    <name evidence="9" type="ORF">RGQ13_18970</name>
</gene>
<dbReference type="InterPro" id="IPR036259">
    <property type="entry name" value="MFS_trans_sf"/>
</dbReference>
<evidence type="ECO:0000256" key="1">
    <source>
        <dbReference type="ARBA" id="ARBA00004127"/>
    </source>
</evidence>
<feature type="domain" description="Major facilitator superfamily (MFS) profile" evidence="8">
    <location>
        <begin position="7"/>
        <end position="398"/>
    </location>
</feature>
<keyword evidence="4 7" id="KW-0812">Transmembrane</keyword>
<feature type="transmembrane region" description="Helical" evidence="7">
    <location>
        <begin position="7"/>
        <end position="28"/>
    </location>
</feature>